<dbReference type="Gene3D" id="3.40.630.30">
    <property type="match status" value="1"/>
</dbReference>
<organism evidence="4 5">
    <name type="scientific">Paenibacillus durus</name>
    <name type="common">Paenibacillus azotofixans</name>
    <dbReference type="NCBI Taxonomy" id="44251"/>
    <lineage>
        <taxon>Bacteria</taxon>
        <taxon>Bacillati</taxon>
        <taxon>Bacillota</taxon>
        <taxon>Bacilli</taxon>
        <taxon>Bacillales</taxon>
        <taxon>Paenibacillaceae</taxon>
        <taxon>Paenibacillus</taxon>
    </lineage>
</organism>
<evidence type="ECO:0000313" key="4">
    <source>
        <dbReference type="EMBL" id="AIQ13048.1"/>
    </source>
</evidence>
<name>A0A089HRQ9_PAEDU</name>
<dbReference type="PROSITE" id="PS51186">
    <property type="entry name" value="GNAT"/>
    <property type="match status" value="1"/>
</dbReference>
<feature type="domain" description="N-acetyltransferase" evidence="3">
    <location>
        <begin position="6"/>
        <end position="159"/>
    </location>
</feature>
<evidence type="ECO:0000256" key="2">
    <source>
        <dbReference type="ARBA" id="ARBA00023315"/>
    </source>
</evidence>
<gene>
    <name evidence="4" type="ORF">PDUR_14845</name>
</gene>
<evidence type="ECO:0000256" key="1">
    <source>
        <dbReference type="ARBA" id="ARBA00022679"/>
    </source>
</evidence>
<proteinExistence type="predicted"/>
<dbReference type="GO" id="GO:0016747">
    <property type="term" value="F:acyltransferase activity, transferring groups other than amino-acyl groups"/>
    <property type="evidence" value="ECO:0007669"/>
    <property type="project" value="InterPro"/>
</dbReference>
<dbReference type="OrthoDB" id="2830399at2"/>
<dbReference type="PANTHER" id="PTHR43420">
    <property type="entry name" value="ACETYLTRANSFERASE"/>
    <property type="match status" value="1"/>
</dbReference>
<dbReference type="SUPFAM" id="SSF55729">
    <property type="entry name" value="Acyl-CoA N-acyltransferases (Nat)"/>
    <property type="match status" value="1"/>
</dbReference>
<keyword evidence="2" id="KW-0012">Acyltransferase</keyword>
<dbReference type="InterPro" id="IPR016181">
    <property type="entry name" value="Acyl_CoA_acyltransferase"/>
</dbReference>
<accession>A0A089HRQ9</accession>
<dbReference type="Proteomes" id="UP000029409">
    <property type="component" value="Chromosome"/>
</dbReference>
<dbReference type="RefSeq" id="WP_042206857.1">
    <property type="nucleotide sequence ID" value="NZ_CP009288.1"/>
</dbReference>
<dbReference type="KEGG" id="pdu:PDUR_14845"/>
<keyword evidence="1" id="KW-0808">Transferase</keyword>
<dbReference type="InterPro" id="IPR050680">
    <property type="entry name" value="YpeA/RimI_acetyltransf"/>
</dbReference>
<reference evidence="4 5" key="1">
    <citation type="submission" date="2014-08" db="EMBL/GenBank/DDBJ databases">
        <title>Comparative genomics of the Paenibacillus odorifer group.</title>
        <authorList>
            <person name="den Bakker H.C."/>
            <person name="Tsai Y.-C."/>
            <person name="Martin N."/>
            <person name="Korlach J."/>
            <person name="Wiedmann M."/>
        </authorList>
    </citation>
    <scope>NUCLEOTIDE SEQUENCE [LARGE SCALE GENOMIC DNA]</scope>
    <source>
        <strain evidence="4 5">DSM 1735</strain>
    </source>
</reference>
<dbReference type="InterPro" id="IPR000182">
    <property type="entry name" value="GNAT_dom"/>
</dbReference>
<evidence type="ECO:0000259" key="3">
    <source>
        <dbReference type="PROSITE" id="PS51186"/>
    </source>
</evidence>
<dbReference type="CDD" id="cd04301">
    <property type="entry name" value="NAT_SF"/>
    <property type="match status" value="1"/>
</dbReference>
<dbReference type="STRING" id="44251.PDUR_14845"/>
<protein>
    <recommendedName>
        <fullName evidence="3">N-acetyltransferase domain-containing protein</fullName>
    </recommendedName>
</protein>
<dbReference type="Pfam" id="PF00583">
    <property type="entry name" value="Acetyltransf_1"/>
    <property type="match status" value="1"/>
</dbReference>
<dbReference type="AlphaFoldDB" id="A0A089HRQ9"/>
<evidence type="ECO:0000313" key="5">
    <source>
        <dbReference type="Proteomes" id="UP000029409"/>
    </source>
</evidence>
<dbReference type="EMBL" id="CP009288">
    <property type="protein sequence ID" value="AIQ13048.1"/>
    <property type="molecule type" value="Genomic_DNA"/>
</dbReference>
<keyword evidence="5" id="KW-1185">Reference proteome</keyword>
<dbReference type="eggNOG" id="COG0456">
    <property type="taxonomic scope" value="Bacteria"/>
</dbReference>
<sequence>MRQEFITLTGWNNEYWNIIGPIYREAFPSGAKPEGLLKNMLEKGIASMHVLMCEGEAGAMAVTGLAGSEPDKKLIIDYMAVRADLRGQGIGRTLLGKIRDWAVKEHGVSAIIIEVEAGDTPAHAERFHFWERCGFIRTAYVHQYIWVPEPYTAMLLPLNPGETVTDDGRSLFRYIESFHKKAYRQR</sequence>